<reference evidence="9 10" key="1">
    <citation type="journal article" date="2014" name="J. Infect. Dis.">
        <title>Molecular characterization of a novel botulinum neurotoxin type H gene.</title>
        <authorList>
            <person name="Dover N."/>
            <person name="Barash J.R."/>
            <person name="Hill K.K."/>
            <person name="Xie G."/>
            <person name="Arnon S.S."/>
        </authorList>
    </citation>
    <scope>NUCLEOTIDE SEQUENCE [LARGE SCALE GENOMIC DNA]</scope>
    <source>
        <strain evidence="9 10">IBCA10-7060</strain>
    </source>
</reference>
<evidence type="ECO:0000313" key="7">
    <source>
        <dbReference type="EMBL" id="QRI54105.1"/>
    </source>
</evidence>
<sequence length="102" mass="11803">MAKKTKTYSKELRLKAVRMYIEEGLGSTAIAKKLGVTTYKQVLLWVRRYNELGLDGLEERRGKSQGILKGRPQKSNLSLEEENFKLRAEVEYLKKLMQIGRV</sequence>
<organism evidence="9 10">
    <name type="scientific">Clostridium botulinum</name>
    <dbReference type="NCBI Taxonomy" id="1491"/>
    <lineage>
        <taxon>Bacteria</taxon>
        <taxon>Bacillati</taxon>
        <taxon>Bacillota</taxon>
        <taxon>Clostridia</taxon>
        <taxon>Eubacteriales</taxon>
        <taxon>Clostridiaceae</taxon>
        <taxon>Clostridium</taxon>
    </lineage>
</organism>
<dbReference type="Pfam" id="PF13518">
    <property type="entry name" value="HTH_28"/>
    <property type="match status" value="1"/>
</dbReference>
<evidence type="ECO:0000259" key="2">
    <source>
        <dbReference type="Pfam" id="PF13518"/>
    </source>
</evidence>
<proteinExistence type="inferred from homology"/>
<evidence type="ECO:0000313" key="8">
    <source>
        <dbReference type="EMBL" id="QRI54918.1"/>
    </source>
</evidence>
<dbReference type="EMBL" id="CP069280">
    <property type="protein sequence ID" value="QRI55026.1"/>
    <property type="molecule type" value="Genomic_DNA"/>
</dbReference>
<dbReference type="AlphaFoldDB" id="A0ABD7CQG0"/>
<evidence type="ECO:0000313" key="10">
    <source>
        <dbReference type="Proteomes" id="UP000663464"/>
    </source>
</evidence>
<dbReference type="Proteomes" id="UP000663464">
    <property type="component" value="Chromosome"/>
</dbReference>
<dbReference type="PANTHER" id="PTHR33795:SF1">
    <property type="entry name" value="INSERTION ELEMENT IS150 PROTEIN INSJ"/>
    <property type="match status" value="1"/>
</dbReference>
<dbReference type="EMBL" id="CP069280">
    <property type="protein sequence ID" value="QRI53382.1"/>
    <property type="molecule type" value="Genomic_DNA"/>
</dbReference>
<dbReference type="EMBL" id="CP069280">
    <property type="protein sequence ID" value="QRI53547.1"/>
    <property type="molecule type" value="Genomic_DNA"/>
</dbReference>
<dbReference type="InterPro" id="IPR036388">
    <property type="entry name" value="WH-like_DNA-bd_sf"/>
</dbReference>
<dbReference type="InterPro" id="IPR055247">
    <property type="entry name" value="InsJ-like_HTH"/>
</dbReference>
<dbReference type="EMBL" id="CP069280">
    <property type="protein sequence ID" value="QRI52058.1"/>
    <property type="molecule type" value="Genomic_DNA"/>
</dbReference>
<dbReference type="InterPro" id="IPR009057">
    <property type="entry name" value="Homeodomain-like_sf"/>
</dbReference>
<evidence type="ECO:0000313" key="4">
    <source>
        <dbReference type="EMBL" id="QRI52462.1"/>
    </source>
</evidence>
<accession>A0ABD7CQG0</accession>
<feature type="domain" description="Insertion element IS150 protein InsJ-like helix-turn-helix" evidence="2">
    <location>
        <begin position="13"/>
        <end position="63"/>
    </location>
</feature>
<dbReference type="EMBL" id="CP069280">
    <property type="protein sequence ID" value="QRI54918.1"/>
    <property type="molecule type" value="Genomic_DNA"/>
</dbReference>
<evidence type="ECO:0000313" key="3">
    <source>
        <dbReference type="EMBL" id="QRI52058.1"/>
    </source>
</evidence>
<dbReference type="Gene3D" id="1.10.10.10">
    <property type="entry name" value="Winged helix-like DNA-binding domain superfamily/Winged helix DNA-binding domain"/>
    <property type="match status" value="1"/>
</dbReference>
<name>A0ABD7CQG0_CLOBO</name>
<dbReference type="RefSeq" id="WP_014520407.1">
    <property type="nucleotide sequence ID" value="NZ_CP069280.1"/>
</dbReference>
<reference evidence="9" key="2">
    <citation type="submission" date="2021-02" db="EMBL/GenBank/DDBJ databases">
        <authorList>
            <person name="Dover N."/>
            <person name="Barash J.R."/>
            <person name="Bell J.M."/>
            <person name="Sylvester M.D."/>
            <person name="Arnon S."/>
        </authorList>
    </citation>
    <scope>NUCLEOTIDE SEQUENCE</scope>
    <source>
        <strain evidence="9">IBCA10-7060</strain>
    </source>
</reference>
<dbReference type="InterPro" id="IPR052057">
    <property type="entry name" value="IS150/IS1296_orfA-like"/>
</dbReference>
<gene>
    <name evidence="7" type="ORF">JQS73_03015</name>
    <name evidence="8" type="ORF">JQS73_07435</name>
    <name evidence="9" type="ORF">JQS73_08015</name>
    <name evidence="3" type="ORF">JQS73_11430</name>
    <name evidence="4" type="ORF">JQS73_13625</name>
    <name evidence="5" type="ORF">JQS73_18610</name>
    <name evidence="6" type="ORF">JQS73_19600</name>
</gene>
<dbReference type="SUPFAM" id="SSF46689">
    <property type="entry name" value="Homeodomain-like"/>
    <property type="match status" value="1"/>
</dbReference>
<evidence type="ECO:0000313" key="6">
    <source>
        <dbReference type="EMBL" id="QRI53547.1"/>
    </source>
</evidence>
<dbReference type="EMBL" id="CP069280">
    <property type="protein sequence ID" value="QRI54105.1"/>
    <property type="molecule type" value="Genomic_DNA"/>
</dbReference>
<dbReference type="PANTHER" id="PTHR33795">
    <property type="entry name" value="INSERTION ELEMENT IS150 PROTEIN INSJ"/>
    <property type="match status" value="1"/>
</dbReference>
<evidence type="ECO:0000313" key="9">
    <source>
        <dbReference type="EMBL" id="QRI55026.1"/>
    </source>
</evidence>
<dbReference type="EMBL" id="CP069280">
    <property type="protein sequence ID" value="QRI52462.1"/>
    <property type="molecule type" value="Genomic_DNA"/>
</dbReference>
<evidence type="ECO:0000256" key="1">
    <source>
        <dbReference type="ARBA" id="ARBA00038232"/>
    </source>
</evidence>
<comment type="similarity">
    <text evidence="1">Belongs to the IS150/IS1296 orfA family.</text>
</comment>
<evidence type="ECO:0000313" key="5">
    <source>
        <dbReference type="EMBL" id="QRI53382.1"/>
    </source>
</evidence>
<protein>
    <submittedName>
        <fullName evidence="9">Helix-turn-helix domain-containing protein</fullName>
    </submittedName>
</protein>